<feature type="compositionally biased region" description="Gly residues" evidence="1">
    <location>
        <begin position="14"/>
        <end position="24"/>
    </location>
</feature>
<reference evidence="3 4" key="1">
    <citation type="submission" date="2016-09" db="EMBL/GenBank/DDBJ databases">
        <authorList>
            <person name="Capua I."/>
            <person name="De Benedictis P."/>
            <person name="Joannis T."/>
            <person name="Lombin L.H."/>
            <person name="Cattoli G."/>
        </authorList>
    </citation>
    <scope>NUCLEOTIDE SEQUENCE [LARGE SCALE GENOMIC DNA]</scope>
    <source>
        <strain evidence="3 4">IMI 309357</strain>
    </source>
</reference>
<proteinExistence type="predicted"/>
<comment type="caution">
    <text evidence="3">The sequence shown here is derived from an EMBL/GenBank/DDBJ whole genome shotgun (WGS) entry which is preliminary data.</text>
</comment>
<dbReference type="OrthoDB" id="5227693at2759"/>
<dbReference type="STRING" id="1209926.A0A1G4BHX8"/>
<evidence type="ECO:0000256" key="1">
    <source>
        <dbReference type="SAM" id="MobiDB-lite"/>
    </source>
</evidence>
<dbReference type="RefSeq" id="XP_022478050.1">
    <property type="nucleotide sequence ID" value="XM_022615385.1"/>
</dbReference>
<protein>
    <submittedName>
        <fullName evidence="3">Modin</fullName>
    </submittedName>
</protein>
<keyword evidence="2" id="KW-0472">Membrane</keyword>
<evidence type="ECO:0000256" key="2">
    <source>
        <dbReference type="SAM" id="Phobius"/>
    </source>
</evidence>
<feature type="region of interest" description="Disordered" evidence="1">
    <location>
        <begin position="1"/>
        <end position="24"/>
    </location>
</feature>
<feature type="compositionally biased region" description="Basic and acidic residues" evidence="1">
    <location>
        <begin position="562"/>
        <end position="578"/>
    </location>
</feature>
<dbReference type="EMBL" id="MJBS01000023">
    <property type="protein sequence ID" value="OHF00908.1"/>
    <property type="molecule type" value="Genomic_DNA"/>
</dbReference>
<evidence type="ECO:0000313" key="4">
    <source>
        <dbReference type="Proteomes" id="UP000176998"/>
    </source>
</evidence>
<feature type="region of interest" description="Disordered" evidence="1">
    <location>
        <begin position="560"/>
        <end position="622"/>
    </location>
</feature>
<organism evidence="3 4">
    <name type="scientific">Colletotrichum orchidophilum</name>
    <dbReference type="NCBI Taxonomy" id="1209926"/>
    <lineage>
        <taxon>Eukaryota</taxon>
        <taxon>Fungi</taxon>
        <taxon>Dikarya</taxon>
        <taxon>Ascomycota</taxon>
        <taxon>Pezizomycotina</taxon>
        <taxon>Sordariomycetes</taxon>
        <taxon>Hypocreomycetidae</taxon>
        <taxon>Glomerellales</taxon>
        <taxon>Glomerellaceae</taxon>
        <taxon>Colletotrichum</taxon>
    </lineage>
</organism>
<dbReference type="Proteomes" id="UP000176998">
    <property type="component" value="Unassembled WGS sequence"/>
</dbReference>
<feature type="transmembrane region" description="Helical" evidence="2">
    <location>
        <begin position="32"/>
        <end position="53"/>
    </location>
</feature>
<gene>
    <name evidence="3" type="ORF">CORC01_03736</name>
</gene>
<keyword evidence="2" id="KW-1133">Transmembrane helix</keyword>
<name>A0A1G4BHX8_9PEZI</name>
<dbReference type="GeneID" id="34556895"/>
<dbReference type="AlphaFoldDB" id="A0A1G4BHX8"/>
<keyword evidence="4" id="KW-1185">Reference proteome</keyword>
<evidence type="ECO:0000313" key="3">
    <source>
        <dbReference type="EMBL" id="OHF00908.1"/>
    </source>
</evidence>
<sequence>MADNNASNSSPGDNGNGNGNGNGNAGGDSDTVVAIVALVVSVVALFAATLQIMQAIFASARGLPNCTEIVMGGWAKGTTKRPKLKELRLEVSFEAPIIFLAPPNNKNKPEKGDIWSVEGTEESCTRNRLEYAKIFKDSGNINDTDAEKKSKPIEKVHTVNNELATWVYLLIAIERMEKESKEWEMIKLKGEGLPRSFTPDLPGPTLAVKVQAKERSFDANPTIKKPYATSTISHLIELAAILGLYWRVFDRDDNKYRAEGNGYSLTGSRVPDLGIVFVFEKTGPTVFEDRRVIPTSEVKELCFGRVPTFYRDKKDPDEDLEWQQEFTTSSGTGTKIEILQLSTPDSIAETLTQIGCNGKTTLYYKEGKQDRHLFSVTFEVIGMLARVLHIKGRCFRFLPNPTIFSWDRESLSLQRLLIAFSGQVMHDLTVIEEEAETVTDERVESAVEDIRAISDSAEGLSNVFDENPPLTGERMTLLHKAIELADTTLKKRDQEVVLDVLRRHLQEVLAAINSPEKKGKEQVSFRDLLGIPLEMREQRFMETYFERILWRVVPTNSAKKSKRDDEFVSRTIHDDTEKRRSRLGNGSPRAGNAIPLPTPGISTGESPTKAVDDSTPTPGISRVKTWPHRIETDLLNDQQEPPQTSRVVELPPWETIVTEHVEMQRLEIWYTLVFRMICWLMLHDFDKKDVQMPKSELIGNRQPVFIL</sequence>
<feature type="compositionally biased region" description="Low complexity" evidence="1">
    <location>
        <begin position="1"/>
        <end position="13"/>
    </location>
</feature>
<accession>A0A1G4BHX8</accession>
<keyword evidence="2" id="KW-0812">Transmembrane</keyword>